<keyword evidence="1" id="KW-0732">Signal</keyword>
<dbReference type="EMBL" id="DVOC01000051">
    <property type="protein sequence ID" value="HIU90942.1"/>
    <property type="molecule type" value="Genomic_DNA"/>
</dbReference>
<dbReference type="Gene3D" id="3.30.360.40">
    <property type="entry name" value="YwmB-like"/>
    <property type="match status" value="1"/>
</dbReference>
<feature type="chain" id="PRO_5038647386" evidence="1">
    <location>
        <begin position="21"/>
        <end position="152"/>
    </location>
</feature>
<accession>A0A9D1SQD8</accession>
<reference evidence="2" key="2">
    <citation type="journal article" date="2021" name="PeerJ">
        <title>Extensive microbial diversity within the chicken gut microbiome revealed by metagenomics and culture.</title>
        <authorList>
            <person name="Gilroy R."/>
            <person name="Ravi A."/>
            <person name="Getino M."/>
            <person name="Pursley I."/>
            <person name="Horton D.L."/>
            <person name="Alikhan N.F."/>
            <person name="Baker D."/>
            <person name="Gharbi K."/>
            <person name="Hall N."/>
            <person name="Watson M."/>
            <person name="Adriaenssens E.M."/>
            <person name="Foster-Nyarko E."/>
            <person name="Jarju S."/>
            <person name="Secka A."/>
            <person name="Antonio M."/>
            <person name="Oren A."/>
            <person name="Chaudhuri R.R."/>
            <person name="La Ragione R."/>
            <person name="Hildebrand F."/>
            <person name="Pallen M.J."/>
        </authorList>
    </citation>
    <scope>NUCLEOTIDE SEQUENCE</scope>
    <source>
        <strain evidence="2">ChiHjej12B11-7776</strain>
    </source>
</reference>
<evidence type="ECO:0000313" key="3">
    <source>
        <dbReference type="Proteomes" id="UP000886852"/>
    </source>
</evidence>
<gene>
    <name evidence="2" type="ORF">IAC72_02875</name>
</gene>
<dbReference type="SUPFAM" id="SSF143842">
    <property type="entry name" value="YwmB-like"/>
    <property type="match status" value="1"/>
</dbReference>
<proteinExistence type="predicted"/>
<evidence type="ECO:0000256" key="1">
    <source>
        <dbReference type="SAM" id="SignalP"/>
    </source>
</evidence>
<protein>
    <submittedName>
        <fullName evidence="2">Uncharacterized protein</fullName>
    </submittedName>
</protein>
<dbReference type="InterPro" id="IPR036209">
    <property type="entry name" value="YwmB-like_sf"/>
</dbReference>
<sequence length="152" mass="15989">MKLFRFLFITVVAVTLAVAAAVKMPKNFSLVCPDKGQAEIYCSSSALPSQNAGNGVIVFCPARQLDQALTRCNGVHGISVTFAGTAEDFATLLKYYRVEASEVVNIGHLIVVSGVSGAIRGGIFVAGKRVNVQVAFDGQSVTVGSPVIFGDY</sequence>
<feature type="signal peptide" evidence="1">
    <location>
        <begin position="1"/>
        <end position="20"/>
    </location>
</feature>
<evidence type="ECO:0000313" key="2">
    <source>
        <dbReference type="EMBL" id="HIU90942.1"/>
    </source>
</evidence>
<dbReference type="Proteomes" id="UP000886852">
    <property type="component" value="Unassembled WGS sequence"/>
</dbReference>
<comment type="caution">
    <text evidence="2">The sequence shown here is derived from an EMBL/GenBank/DDBJ whole genome shotgun (WGS) entry which is preliminary data.</text>
</comment>
<name>A0A9D1SQD8_9BACT</name>
<organism evidence="2 3">
    <name type="scientific">Candidatus Fimimonas merdipullorum</name>
    <dbReference type="NCBI Taxonomy" id="2840822"/>
    <lineage>
        <taxon>Bacteria</taxon>
        <taxon>Pseudomonadati</taxon>
        <taxon>Myxococcota</taxon>
        <taxon>Myxococcia</taxon>
        <taxon>Myxococcales</taxon>
        <taxon>Cystobacterineae</taxon>
        <taxon>Myxococcaceae</taxon>
        <taxon>Myxococcaceae incertae sedis</taxon>
        <taxon>Candidatus Fimimonas</taxon>
    </lineage>
</organism>
<dbReference type="AlphaFoldDB" id="A0A9D1SQD8"/>
<reference evidence="2" key="1">
    <citation type="submission" date="2020-10" db="EMBL/GenBank/DDBJ databases">
        <authorList>
            <person name="Gilroy R."/>
        </authorList>
    </citation>
    <scope>NUCLEOTIDE SEQUENCE</scope>
    <source>
        <strain evidence="2">ChiHjej12B11-7776</strain>
    </source>
</reference>